<dbReference type="InterPro" id="IPR043129">
    <property type="entry name" value="ATPase_NBD"/>
</dbReference>
<gene>
    <name evidence="3" type="primary">tsaB</name>
    <name evidence="3" type="ORF">OSH07_00550</name>
</gene>
<dbReference type="EMBL" id="JAPKNK010000001">
    <property type="protein sequence ID" value="MCX5567673.1"/>
    <property type="molecule type" value="Genomic_DNA"/>
</dbReference>
<evidence type="ECO:0000256" key="1">
    <source>
        <dbReference type="SAM" id="MobiDB-lite"/>
    </source>
</evidence>
<dbReference type="NCBIfam" id="TIGR03725">
    <property type="entry name" value="T6A_YeaZ"/>
    <property type="match status" value="1"/>
</dbReference>
<evidence type="ECO:0000313" key="3">
    <source>
        <dbReference type="EMBL" id="MCX5567673.1"/>
    </source>
</evidence>
<keyword evidence="3" id="KW-0808">Transferase</keyword>
<dbReference type="Proteomes" id="UP001144805">
    <property type="component" value="Unassembled WGS sequence"/>
</dbReference>
<name>A0A9X3E0K3_9HYPH</name>
<reference evidence="3" key="1">
    <citation type="submission" date="2022-11" db="EMBL/GenBank/DDBJ databases">
        <title>Biodiversity and phylogenetic relationships of bacteria.</title>
        <authorList>
            <person name="Machado R.A.R."/>
            <person name="Bhat A."/>
            <person name="Loulou A."/>
            <person name="Kallel S."/>
        </authorList>
    </citation>
    <scope>NUCLEOTIDE SEQUENCE</scope>
    <source>
        <strain evidence="3">K-TC2</strain>
    </source>
</reference>
<dbReference type="GO" id="GO:0061711">
    <property type="term" value="F:tRNA N(6)-L-threonylcarbamoyladenine synthase activity"/>
    <property type="evidence" value="ECO:0007669"/>
    <property type="project" value="UniProtKB-EC"/>
</dbReference>
<dbReference type="EC" id="2.3.1.234" evidence="3"/>
<dbReference type="PANTHER" id="PTHR11735:SF11">
    <property type="entry name" value="TRNA THREONYLCARBAMOYLADENOSINE BIOSYNTHESIS PROTEIN TSAB"/>
    <property type="match status" value="1"/>
</dbReference>
<dbReference type="InterPro" id="IPR022496">
    <property type="entry name" value="T6A_TsaB"/>
</dbReference>
<dbReference type="Pfam" id="PF00814">
    <property type="entry name" value="TsaD"/>
    <property type="match status" value="1"/>
</dbReference>
<dbReference type="AlphaFoldDB" id="A0A9X3E0K3"/>
<accession>A0A9X3E0K3</accession>
<organism evidence="3 4">
    <name type="scientific">Kaistia nematophila</name>
    <dbReference type="NCBI Taxonomy" id="2994654"/>
    <lineage>
        <taxon>Bacteria</taxon>
        <taxon>Pseudomonadati</taxon>
        <taxon>Pseudomonadota</taxon>
        <taxon>Alphaproteobacteria</taxon>
        <taxon>Hyphomicrobiales</taxon>
        <taxon>Kaistiaceae</taxon>
        <taxon>Kaistia</taxon>
    </lineage>
</organism>
<proteinExistence type="predicted"/>
<dbReference type="InterPro" id="IPR000905">
    <property type="entry name" value="Gcp-like_dom"/>
</dbReference>
<dbReference type="PANTHER" id="PTHR11735">
    <property type="entry name" value="TRNA N6-ADENOSINE THREONYLCARBAMOYLTRANSFERASE"/>
    <property type="match status" value="1"/>
</dbReference>
<dbReference type="SUPFAM" id="SSF53067">
    <property type="entry name" value="Actin-like ATPase domain"/>
    <property type="match status" value="1"/>
</dbReference>
<feature type="domain" description="Gcp-like" evidence="2">
    <location>
        <begin position="29"/>
        <end position="150"/>
    </location>
</feature>
<dbReference type="RefSeq" id="WP_266336661.1">
    <property type="nucleotide sequence ID" value="NZ_JAPKNK010000001.1"/>
</dbReference>
<dbReference type="CDD" id="cd24032">
    <property type="entry name" value="ASKHA_NBD_TsaB"/>
    <property type="match status" value="1"/>
</dbReference>
<dbReference type="Gene3D" id="3.30.420.40">
    <property type="match status" value="2"/>
</dbReference>
<sequence length="220" mass="22528">MNLLAIDTALENCSVGLASGGVVFSRVETIGKGHAERLMPEIAALLAEAGVSAASLDRIVVSIGPGSFTGLRVGISAARGLALVHRIPVVGVGTLQVHAALAKRERGEVADRPILALLPARGDDLYGQLFSANAEPVGEAVLEAMPFFAELAAQSGADLAGAGAARLGSSGRILHDRSAPDIATLLELGAALDPAGHPPKPLYVRPPDAKPQLHKGIARR</sequence>
<evidence type="ECO:0000259" key="2">
    <source>
        <dbReference type="Pfam" id="PF00814"/>
    </source>
</evidence>
<keyword evidence="3" id="KW-0012">Acyltransferase</keyword>
<feature type="region of interest" description="Disordered" evidence="1">
    <location>
        <begin position="196"/>
        <end position="220"/>
    </location>
</feature>
<dbReference type="GO" id="GO:0002949">
    <property type="term" value="P:tRNA threonylcarbamoyladenosine modification"/>
    <property type="evidence" value="ECO:0007669"/>
    <property type="project" value="InterPro"/>
</dbReference>
<comment type="caution">
    <text evidence="3">The sequence shown here is derived from an EMBL/GenBank/DDBJ whole genome shotgun (WGS) entry which is preliminary data.</text>
</comment>
<protein>
    <submittedName>
        <fullName evidence="3">tRNA (Adenosine(37)-N6)-threonylcarbamoyltransferase complex dimerization subunit type 1 TsaB</fullName>
        <ecNumber evidence="3">2.3.1.234</ecNumber>
    </submittedName>
</protein>
<evidence type="ECO:0000313" key="4">
    <source>
        <dbReference type="Proteomes" id="UP001144805"/>
    </source>
</evidence>
<keyword evidence="4" id="KW-1185">Reference proteome</keyword>
<dbReference type="GO" id="GO:0005829">
    <property type="term" value="C:cytosol"/>
    <property type="evidence" value="ECO:0007669"/>
    <property type="project" value="TreeGrafter"/>
</dbReference>